<sequence>MAILSRSAGSHGCPIPDHLEQLDVGPFVGNLTFYQFNMIVSGVCTAVVLFLILGLMGRHAMHMSNPNEQLKIMRICNLIPSYQVLSYISICFPNSYIYLQGFTEVLQGVALYAFLMLLCDYMAPDDMSKMKFFSSLETKRQWQPKKKRNVTQSMHVYCLESNAPHFAHIWLEVVTSLSTSVALNAIIQFYVNMKGCMTEHKPLLKLMAFKLIVGLILLEKILFLILTSTKVLTYPASMTYIDTLMGLPTMLICVQMVPLSFLVLYAYRTKPYEISPSVSSLRPQAYRALESDQDEEVLLNGLPRHYQGGAWGLRAWAIYLNPLVLIKDVHSAYVMIQNARGVQKIQEREEQEQEEMTRYETRYDPGDGR</sequence>
<protein>
    <submittedName>
        <fullName evidence="7">Transmembrane protein</fullName>
    </submittedName>
</protein>
<evidence type="ECO:0000313" key="8">
    <source>
        <dbReference type="Proteomes" id="UP000248405"/>
    </source>
</evidence>
<feature type="compositionally biased region" description="Basic and acidic residues" evidence="5">
    <location>
        <begin position="355"/>
        <end position="369"/>
    </location>
</feature>
<feature type="region of interest" description="Disordered" evidence="5">
    <location>
        <begin position="344"/>
        <end position="369"/>
    </location>
</feature>
<comment type="subcellular location">
    <subcellularLocation>
        <location evidence="1">Membrane</location>
        <topology evidence="1">Multi-pass membrane protein</topology>
    </subcellularLocation>
</comment>
<keyword evidence="8" id="KW-1185">Reference proteome</keyword>
<dbReference type="SMART" id="SM01417">
    <property type="entry name" value="Solute_trans_a"/>
    <property type="match status" value="1"/>
</dbReference>
<evidence type="ECO:0000256" key="5">
    <source>
        <dbReference type="SAM" id="MobiDB-lite"/>
    </source>
</evidence>
<feature type="transmembrane region" description="Helical" evidence="6">
    <location>
        <begin position="246"/>
        <end position="267"/>
    </location>
</feature>
<dbReference type="Proteomes" id="UP000248405">
    <property type="component" value="Unassembled WGS sequence"/>
</dbReference>
<evidence type="ECO:0000256" key="4">
    <source>
        <dbReference type="ARBA" id="ARBA00023136"/>
    </source>
</evidence>
<gene>
    <name evidence="7" type="ORF">BO88DRAFT_428287</name>
</gene>
<evidence type="ECO:0000256" key="6">
    <source>
        <dbReference type="SAM" id="Phobius"/>
    </source>
</evidence>
<name>A0A319B2F4_ASPVC</name>
<keyword evidence="3 6" id="KW-1133">Transmembrane helix</keyword>
<keyword evidence="4 6" id="KW-0472">Membrane</keyword>
<dbReference type="EMBL" id="KZ821636">
    <property type="protein sequence ID" value="PYH65911.1"/>
    <property type="molecule type" value="Genomic_DNA"/>
</dbReference>
<accession>A0A319B2F4</accession>
<feature type="transmembrane region" description="Helical" evidence="6">
    <location>
        <begin position="203"/>
        <end position="226"/>
    </location>
</feature>
<reference evidence="7" key="1">
    <citation type="submission" date="2016-12" db="EMBL/GenBank/DDBJ databases">
        <title>The genomes of Aspergillus section Nigri reveals drivers in fungal speciation.</title>
        <authorList>
            <consortium name="DOE Joint Genome Institute"/>
            <person name="Vesth T.C."/>
            <person name="Nybo J."/>
            <person name="Theobald S."/>
            <person name="Brandl J."/>
            <person name="Frisvad J.C."/>
            <person name="Nielsen K.F."/>
            <person name="Lyhne E.K."/>
            <person name="Kogle M.E."/>
            <person name="Kuo A."/>
            <person name="Riley R."/>
            <person name="Clum A."/>
            <person name="Nolan M."/>
            <person name="Lipzen A."/>
            <person name="Salamov A."/>
            <person name="Henrissat B."/>
            <person name="Wiebenga A."/>
            <person name="De Vries R.P."/>
            <person name="Grigoriev I.V."/>
            <person name="Mortensen U.H."/>
            <person name="Andersen M.R."/>
            <person name="Baker S.E."/>
        </authorList>
    </citation>
    <scope>NUCLEOTIDE SEQUENCE [LARGE SCALE GENOMIC DNA]</scope>
    <source>
        <strain evidence="7">CBS 113365</strain>
    </source>
</reference>
<dbReference type="AlphaFoldDB" id="A0A319B2F4"/>
<proteinExistence type="predicted"/>
<evidence type="ECO:0000313" key="7">
    <source>
        <dbReference type="EMBL" id="PYH65911.1"/>
    </source>
</evidence>
<feature type="transmembrane region" description="Helical" evidence="6">
    <location>
        <begin position="105"/>
        <end position="123"/>
    </location>
</feature>
<dbReference type="PANTHER" id="PTHR23423">
    <property type="entry name" value="ORGANIC SOLUTE TRANSPORTER-RELATED"/>
    <property type="match status" value="1"/>
</dbReference>
<dbReference type="OrthoDB" id="5348404at2759"/>
<feature type="transmembrane region" description="Helical" evidence="6">
    <location>
        <begin position="33"/>
        <end position="57"/>
    </location>
</feature>
<evidence type="ECO:0000256" key="1">
    <source>
        <dbReference type="ARBA" id="ARBA00004141"/>
    </source>
</evidence>
<dbReference type="InterPro" id="IPR005178">
    <property type="entry name" value="Ostalpha/TMEM184C"/>
</dbReference>
<dbReference type="Pfam" id="PF03619">
    <property type="entry name" value="Solute_trans_a"/>
    <property type="match status" value="2"/>
</dbReference>
<evidence type="ECO:0000256" key="2">
    <source>
        <dbReference type="ARBA" id="ARBA00022692"/>
    </source>
</evidence>
<dbReference type="GO" id="GO:0016020">
    <property type="term" value="C:membrane"/>
    <property type="evidence" value="ECO:0007669"/>
    <property type="project" value="UniProtKB-SubCell"/>
</dbReference>
<keyword evidence="2 6" id="KW-0812">Transmembrane</keyword>
<dbReference type="GeneID" id="37213668"/>
<evidence type="ECO:0000256" key="3">
    <source>
        <dbReference type="ARBA" id="ARBA00022989"/>
    </source>
</evidence>
<organism evidence="7 8">
    <name type="scientific">Aspergillus vadensis (strain CBS 113365 / IMI 142717 / IBT 24658)</name>
    <dbReference type="NCBI Taxonomy" id="1448311"/>
    <lineage>
        <taxon>Eukaryota</taxon>
        <taxon>Fungi</taxon>
        <taxon>Dikarya</taxon>
        <taxon>Ascomycota</taxon>
        <taxon>Pezizomycotina</taxon>
        <taxon>Eurotiomycetes</taxon>
        <taxon>Eurotiomycetidae</taxon>
        <taxon>Eurotiales</taxon>
        <taxon>Aspergillaceae</taxon>
        <taxon>Aspergillus</taxon>
        <taxon>Aspergillus subgen. Circumdati</taxon>
    </lineage>
</organism>
<dbReference type="RefSeq" id="XP_025559705.1">
    <property type="nucleotide sequence ID" value="XM_025709076.1"/>
</dbReference>